<accession>A0A1C3N862</accession>
<evidence type="ECO:0000313" key="3">
    <source>
        <dbReference type="Proteomes" id="UP000199393"/>
    </source>
</evidence>
<evidence type="ECO:0000313" key="2">
    <source>
        <dbReference type="EMBL" id="SBV28774.1"/>
    </source>
</evidence>
<name>A0A1C3N862_9ACTN</name>
<sequence length="155" mass="14795">MGLGLAVGLGDVETVTVGEALGDGLPVGVPLGDGLGEEVGRGLGRPGRGLGTGGSDRRTGSSSAAVRSERSGPPGGSHGDQPLAADGAVTLGVADGIGGWLDVGSGITTGPTDGVGMNGVLLSGRAVLPTVAEPALIAARIGIEAVPARSATVKR</sequence>
<gene>
    <name evidence="2" type="ORF">GA0070620_4328</name>
</gene>
<protein>
    <submittedName>
        <fullName evidence="2">Uncharacterized protein</fullName>
    </submittedName>
</protein>
<reference evidence="3" key="1">
    <citation type="submission" date="2016-06" db="EMBL/GenBank/DDBJ databases">
        <authorList>
            <person name="Varghese N."/>
            <person name="Submissions Spin"/>
        </authorList>
    </citation>
    <scope>NUCLEOTIDE SEQUENCE [LARGE SCALE GENOMIC DNA]</scope>
    <source>
        <strain evidence="3">DSM 45344</strain>
    </source>
</reference>
<organism evidence="2 3">
    <name type="scientific">Micromonospora krabiensis</name>
    <dbReference type="NCBI Taxonomy" id="307121"/>
    <lineage>
        <taxon>Bacteria</taxon>
        <taxon>Bacillati</taxon>
        <taxon>Actinomycetota</taxon>
        <taxon>Actinomycetes</taxon>
        <taxon>Micromonosporales</taxon>
        <taxon>Micromonosporaceae</taxon>
        <taxon>Micromonospora</taxon>
    </lineage>
</organism>
<dbReference type="AlphaFoldDB" id="A0A1C3N862"/>
<dbReference type="EMBL" id="LT598496">
    <property type="protein sequence ID" value="SBV28774.1"/>
    <property type="molecule type" value="Genomic_DNA"/>
</dbReference>
<keyword evidence="3" id="KW-1185">Reference proteome</keyword>
<feature type="compositionally biased region" description="Gly residues" evidence="1">
    <location>
        <begin position="41"/>
        <end position="54"/>
    </location>
</feature>
<proteinExistence type="predicted"/>
<dbReference type="RefSeq" id="WP_197677475.1">
    <property type="nucleotide sequence ID" value="NZ_JBHRWG010000004.1"/>
</dbReference>
<feature type="region of interest" description="Disordered" evidence="1">
    <location>
        <begin position="32"/>
        <end position="85"/>
    </location>
</feature>
<dbReference type="Proteomes" id="UP000199393">
    <property type="component" value="Chromosome I"/>
</dbReference>
<evidence type="ECO:0000256" key="1">
    <source>
        <dbReference type="SAM" id="MobiDB-lite"/>
    </source>
</evidence>